<keyword evidence="5" id="KW-0520">NAD</keyword>
<keyword evidence="4" id="KW-0521">NADP</keyword>
<protein>
    <recommendedName>
        <fullName evidence="1">ATP-dependent NAD(P)H-hydrate dehydratase</fullName>
        <ecNumber evidence="1">4.2.1.93</ecNumber>
    </recommendedName>
    <alternativeName>
        <fullName evidence="7">NAD(P)HX dehydratase</fullName>
    </alternativeName>
</protein>
<keyword evidence="2" id="KW-0547">Nucleotide-binding</keyword>
<dbReference type="GO" id="GO:0047453">
    <property type="term" value="F:ATP-dependent NAD(P)H-hydrate dehydratase activity"/>
    <property type="evidence" value="ECO:0007669"/>
    <property type="project" value="UniProtKB-EC"/>
</dbReference>
<dbReference type="PANTHER" id="PTHR12592">
    <property type="entry name" value="ATP-DEPENDENT (S)-NAD(P)H-HYDRATE DEHYDRATASE FAMILY MEMBER"/>
    <property type="match status" value="1"/>
</dbReference>
<evidence type="ECO:0000256" key="2">
    <source>
        <dbReference type="ARBA" id="ARBA00022741"/>
    </source>
</evidence>
<dbReference type="SUPFAM" id="SSF53613">
    <property type="entry name" value="Ribokinase-like"/>
    <property type="match status" value="1"/>
</dbReference>
<name>A0AAN5CWB5_9BILA</name>
<sequence>QHTMEAVRSLLPELSTALRKGNCGRLGIVGGSTEYAGAPYYAGISALKVGVDIVHVFTSEDAAPVIKCYSPELIVHPELDPSSWSKRLDVMLVGPGLGRDENSMKVAVDTIVEAQRHGRPVVVDSDGLYAFTERWEWLIAAPRHHAGLPIILTPNAVEMDRLAVKVIRYGSLLIDHFQLRLVASKLAERLKMNIFIKGPTDMFATTDGKVRLFDREGAPRRPCGLGDCLGGIIAVFLLWSTRKGVDIENVAAATSFFVREVARRAFVDTGRGMTASDVITHVSQLMKNVDEGEKKHEE</sequence>
<dbReference type="InterPro" id="IPR000631">
    <property type="entry name" value="CARKD"/>
</dbReference>
<organism evidence="10 11">
    <name type="scientific">Pristionchus mayeri</name>
    <dbReference type="NCBI Taxonomy" id="1317129"/>
    <lineage>
        <taxon>Eukaryota</taxon>
        <taxon>Metazoa</taxon>
        <taxon>Ecdysozoa</taxon>
        <taxon>Nematoda</taxon>
        <taxon>Chromadorea</taxon>
        <taxon>Rhabditida</taxon>
        <taxon>Rhabditina</taxon>
        <taxon>Diplogasteromorpha</taxon>
        <taxon>Diplogasteroidea</taxon>
        <taxon>Neodiplogasteridae</taxon>
        <taxon>Pristionchus</taxon>
    </lineage>
</organism>
<dbReference type="CDD" id="cd01171">
    <property type="entry name" value="YXKO-related"/>
    <property type="match status" value="1"/>
</dbReference>
<proteinExistence type="inferred from homology"/>
<keyword evidence="3" id="KW-0067">ATP-binding</keyword>
<evidence type="ECO:0000256" key="5">
    <source>
        <dbReference type="ARBA" id="ARBA00023027"/>
    </source>
</evidence>
<feature type="non-terminal residue" evidence="10">
    <location>
        <position position="1"/>
    </location>
</feature>
<evidence type="ECO:0000313" key="11">
    <source>
        <dbReference type="Proteomes" id="UP001328107"/>
    </source>
</evidence>
<dbReference type="AlphaFoldDB" id="A0AAN5CWB5"/>
<gene>
    <name evidence="10" type="ORF">PMAYCL1PPCAC_21994</name>
</gene>
<evidence type="ECO:0000259" key="9">
    <source>
        <dbReference type="PROSITE" id="PS51383"/>
    </source>
</evidence>
<dbReference type="PROSITE" id="PS51383">
    <property type="entry name" value="YJEF_C_3"/>
    <property type="match status" value="1"/>
</dbReference>
<dbReference type="NCBIfam" id="TIGR00196">
    <property type="entry name" value="yjeF_cterm"/>
    <property type="match status" value="1"/>
</dbReference>
<keyword evidence="11" id="KW-1185">Reference proteome</keyword>
<evidence type="ECO:0000313" key="10">
    <source>
        <dbReference type="EMBL" id="GMR51799.1"/>
    </source>
</evidence>
<comment type="caution">
    <text evidence="10">The sequence shown here is derived from an EMBL/GenBank/DDBJ whole genome shotgun (WGS) entry which is preliminary data.</text>
</comment>
<evidence type="ECO:0000256" key="3">
    <source>
        <dbReference type="ARBA" id="ARBA00022840"/>
    </source>
</evidence>
<evidence type="ECO:0000256" key="4">
    <source>
        <dbReference type="ARBA" id="ARBA00022857"/>
    </source>
</evidence>
<dbReference type="InterPro" id="IPR029056">
    <property type="entry name" value="Ribokinase-like"/>
</dbReference>
<dbReference type="Gene3D" id="3.40.1190.20">
    <property type="match status" value="1"/>
</dbReference>
<dbReference type="EC" id="4.2.1.93" evidence="1"/>
<dbReference type="HAMAP" id="MF_01965">
    <property type="entry name" value="NADHX_dehydratase"/>
    <property type="match status" value="1"/>
</dbReference>
<dbReference type="EMBL" id="BTRK01000005">
    <property type="protein sequence ID" value="GMR51799.1"/>
    <property type="molecule type" value="Genomic_DNA"/>
</dbReference>
<dbReference type="GO" id="GO:0110051">
    <property type="term" value="P:metabolite repair"/>
    <property type="evidence" value="ECO:0007669"/>
    <property type="project" value="TreeGrafter"/>
</dbReference>
<evidence type="ECO:0000256" key="8">
    <source>
        <dbReference type="ARBA" id="ARBA00047472"/>
    </source>
</evidence>
<evidence type="ECO:0000256" key="1">
    <source>
        <dbReference type="ARBA" id="ARBA00013249"/>
    </source>
</evidence>
<reference evidence="11" key="1">
    <citation type="submission" date="2022-10" db="EMBL/GenBank/DDBJ databases">
        <title>Genome assembly of Pristionchus species.</title>
        <authorList>
            <person name="Yoshida K."/>
            <person name="Sommer R.J."/>
        </authorList>
    </citation>
    <scope>NUCLEOTIDE SEQUENCE [LARGE SCALE GENOMIC DNA]</scope>
    <source>
        <strain evidence="11">RS5460</strain>
    </source>
</reference>
<dbReference type="Proteomes" id="UP001328107">
    <property type="component" value="Unassembled WGS sequence"/>
</dbReference>
<evidence type="ECO:0000256" key="6">
    <source>
        <dbReference type="ARBA" id="ARBA00023239"/>
    </source>
</evidence>
<dbReference type="Pfam" id="PF01256">
    <property type="entry name" value="Carb_kinase"/>
    <property type="match status" value="1"/>
</dbReference>
<feature type="domain" description="YjeF C-terminal" evidence="9">
    <location>
        <begin position="3"/>
        <end position="289"/>
    </location>
</feature>
<keyword evidence="6" id="KW-0456">Lyase</keyword>
<comment type="catalytic activity">
    <reaction evidence="8">
        <text>(6S)-NADPHX + ATP = ADP + phosphate + NADPH + H(+)</text>
        <dbReference type="Rhea" id="RHEA:32231"/>
        <dbReference type="ChEBI" id="CHEBI:15378"/>
        <dbReference type="ChEBI" id="CHEBI:30616"/>
        <dbReference type="ChEBI" id="CHEBI:43474"/>
        <dbReference type="ChEBI" id="CHEBI:57783"/>
        <dbReference type="ChEBI" id="CHEBI:64076"/>
        <dbReference type="ChEBI" id="CHEBI:456216"/>
        <dbReference type="EC" id="4.2.1.93"/>
    </reaction>
</comment>
<feature type="non-terminal residue" evidence="10">
    <location>
        <position position="298"/>
    </location>
</feature>
<dbReference type="GO" id="GO:0005524">
    <property type="term" value="F:ATP binding"/>
    <property type="evidence" value="ECO:0007669"/>
    <property type="project" value="UniProtKB-KW"/>
</dbReference>
<accession>A0AAN5CWB5</accession>
<evidence type="ECO:0000256" key="7">
    <source>
        <dbReference type="ARBA" id="ARBA00029804"/>
    </source>
</evidence>
<dbReference type="PANTHER" id="PTHR12592:SF0">
    <property type="entry name" value="ATP-DEPENDENT (S)-NAD(P)H-HYDRATE DEHYDRATASE"/>
    <property type="match status" value="1"/>
</dbReference>